<evidence type="ECO:0000313" key="2">
    <source>
        <dbReference type="EMBL" id="KYM98116.1"/>
    </source>
</evidence>
<dbReference type="PANTHER" id="PTHR21301">
    <property type="entry name" value="REVERSE TRANSCRIPTASE"/>
    <property type="match status" value="1"/>
</dbReference>
<gene>
    <name evidence="2" type="ORF">ALC62_11189</name>
</gene>
<dbReference type="Gene3D" id="3.40.1440.10">
    <property type="entry name" value="GIY-YIG endonuclease"/>
    <property type="match status" value="1"/>
</dbReference>
<proteinExistence type="predicted"/>
<organism evidence="2 3">
    <name type="scientific">Cyphomyrmex costatus</name>
    <dbReference type="NCBI Taxonomy" id="456900"/>
    <lineage>
        <taxon>Eukaryota</taxon>
        <taxon>Metazoa</taxon>
        <taxon>Ecdysozoa</taxon>
        <taxon>Arthropoda</taxon>
        <taxon>Hexapoda</taxon>
        <taxon>Insecta</taxon>
        <taxon>Pterygota</taxon>
        <taxon>Neoptera</taxon>
        <taxon>Endopterygota</taxon>
        <taxon>Hymenoptera</taxon>
        <taxon>Apocrita</taxon>
        <taxon>Aculeata</taxon>
        <taxon>Formicoidea</taxon>
        <taxon>Formicidae</taxon>
        <taxon>Myrmicinae</taxon>
        <taxon>Cyphomyrmex</taxon>
    </lineage>
</organism>
<accession>A0A151ICR1</accession>
<keyword evidence="3" id="KW-1185">Reference proteome</keyword>
<dbReference type="InterPro" id="IPR035901">
    <property type="entry name" value="GIY-YIG_endonuc_sf"/>
</dbReference>
<protein>
    <recommendedName>
        <fullName evidence="1">GIY-YIG domain-containing protein</fullName>
    </recommendedName>
</protein>
<dbReference type="AlphaFoldDB" id="A0A151ICR1"/>
<feature type="domain" description="GIY-YIG" evidence="1">
    <location>
        <begin position="165"/>
        <end position="248"/>
    </location>
</feature>
<dbReference type="InterPro" id="IPR058912">
    <property type="entry name" value="HTH_animal"/>
</dbReference>
<sequence length="277" mass="32418">MEIGSDNRLDFLDTTIIIDNCRIIFDNFHKKTFSGRLLNFHSNHPMNHKKGIIISFIDKILLLSHPRFQQNNITEAIKIFLNNSYPLSLIFSIIDQRIKYHIHNQQNTQNFHVKEKYFTIPYVKSISESFLPISSMFQCKLAFSIPNTLKSFIKRGKDKLEHLSNNNVIYKITCDDCEASYVGQTKRKLSTRLKEHMSDIIRKRTGSPSVITDHRINFDHNFKWNDVQILDIESSYNKRLVSEMIHIKRQKQGLNKQNDTEALPESYSQIINSLSPS</sequence>
<dbReference type="Pfam" id="PF26215">
    <property type="entry name" value="HTH_animal"/>
    <property type="match status" value="1"/>
</dbReference>
<reference evidence="2 3" key="1">
    <citation type="submission" date="2016-03" db="EMBL/GenBank/DDBJ databases">
        <title>Cyphomyrmex costatus WGS genome.</title>
        <authorList>
            <person name="Nygaard S."/>
            <person name="Hu H."/>
            <person name="Boomsma J."/>
            <person name="Zhang G."/>
        </authorList>
    </citation>
    <scope>NUCLEOTIDE SEQUENCE [LARGE SCALE GENOMIC DNA]</scope>
    <source>
        <strain evidence="2">MS0001</strain>
        <tissue evidence="2">Whole body</tissue>
    </source>
</reference>
<evidence type="ECO:0000313" key="3">
    <source>
        <dbReference type="Proteomes" id="UP000078542"/>
    </source>
</evidence>
<dbReference type="PROSITE" id="PS50164">
    <property type="entry name" value="GIY_YIG"/>
    <property type="match status" value="1"/>
</dbReference>
<dbReference type="CDD" id="cd10442">
    <property type="entry name" value="GIY-YIG_PLEs"/>
    <property type="match status" value="1"/>
</dbReference>
<dbReference type="SUPFAM" id="SSF82771">
    <property type="entry name" value="GIY-YIG endonuclease"/>
    <property type="match status" value="1"/>
</dbReference>
<dbReference type="Proteomes" id="UP000078542">
    <property type="component" value="Unassembled WGS sequence"/>
</dbReference>
<dbReference type="InterPro" id="IPR000305">
    <property type="entry name" value="GIY-YIG_endonuc"/>
</dbReference>
<name>A0A151ICR1_9HYME</name>
<dbReference type="EMBL" id="KQ978013">
    <property type="protein sequence ID" value="KYM98116.1"/>
    <property type="molecule type" value="Genomic_DNA"/>
</dbReference>
<evidence type="ECO:0000259" key="1">
    <source>
        <dbReference type="PROSITE" id="PS50164"/>
    </source>
</evidence>
<dbReference type="STRING" id="456900.A0A151ICR1"/>
<dbReference type="PANTHER" id="PTHR21301:SF10">
    <property type="entry name" value="REVERSE TRANSCRIPTASE DOMAIN-CONTAINING PROTEIN"/>
    <property type="match status" value="1"/>
</dbReference>